<dbReference type="PANTHER" id="PTHR33420">
    <property type="entry name" value="FIMBRIAL SUBUNIT ELFA-RELATED"/>
    <property type="match status" value="1"/>
</dbReference>
<evidence type="ECO:0000313" key="4">
    <source>
        <dbReference type="Proteomes" id="UP000007843"/>
    </source>
</evidence>
<dbReference type="EMBL" id="CP003218">
    <property type="protein sequence ID" value="AEX03150.1"/>
    <property type="molecule type" value="Genomic_DNA"/>
</dbReference>
<feature type="signal peptide" evidence="1">
    <location>
        <begin position="1"/>
        <end position="22"/>
    </location>
</feature>
<dbReference type="GO" id="GO:0043709">
    <property type="term" value="P:cell adhesion involved in single-species biofilm formation"/>
    <property type="evidence" value="ECO:0007669"/>
    <property type="project" value="TreeGrafter"/>
</dbReference>
<dbReference type="InterPro" id="IPR008966">
    <property type="entry name" value="Adhesion_dom_sf"/>
</dbReference>
<dbReference type="PATRIC" id="fig|1006551.4.peg.1423"/>
<protein>
    <submittedName>
        <fullName evidence="3">Fimbrial protein BcfE</fullName>
    </submittedName>
</protein>
<dbReference type="HOGENOM" id="CLU_088965_0_1_6"/>
<gene>
    <name evidence="3" type="ordered locus">KOX_07100</name>
</gene>
<feature type="domain" description="Fimbrial-type adhesion" evidence="2">
    <location>
        <begin position="34"/>
        <end position="180"/>
    </location>
</feature>
<dbReference type="GO" id="GO:0009289">
    <property type="term" value="C:pilus"/>
    <property type="evidence" value="ECO:0007669"/>
    <property type="project" value="InterPro"/>
</dbReference>
<reference evidence="3 4" key="1">
    <citation type="journal article" date="2012" name="J. Bacteriol.">
        <title>Complete genome sequence of Klebsiella oxytoca KCTC 1686, used in production of 2,3-butanediol.</title>
        <authorList>
            <person name="Shin S.H."/>
            <person name="Kim S."/>
            <person name="Kim J.Y."/>
            <person name="Lee S."/>
            <person name="Um Y."/>
            <person name="Oh M.K."/>
            <person name="Kim Y.R."/>
            <person name="Lee J."/>
            <person name="Yang K.S."/>
        </authorList>
    </citation>
    <scope>NUCLEOTIDE SEQUENCE [LARGE SCALE GENOMIC DNA]</scope>
    <source>
        <strain evidence="4">ATCC 8724 / DSM 4798 / JCM 20051 / NBRC 3318 / NRRL B-199 / KCTC 1686</strain>
    </source>
</reference>
<dbReference type="InterPro" id="IPR050263">
    <property type="entry name" value="Bact_Fimbrial_Adh_Pro"/>
</dbReference>
<keyword evidence="1" id="KW-0732">Signal</keyword>
<dbReference type="InterPro" id="IPR036937">
    <property type="entry name" value="Adhesion_dom_fimbrial_sf"/>
</dbReference>
<feature type="chain" id="PRO_5002611098" evidence="1">
    <location>
        <begin position="23"/>
        <end position="180"/>
    </location>
</feature>
<dbReference type="AlphaFoldDB" id="A0A0H3HA06"/>
<dbReference type="Gene3D" id="2.60.40.1090">
    <property type="entry name" value="Fimbrial-type adhesion domain"/>
    <property type="match status" value="1"/>
</dbReference>
<dbReference type="InterPro" id="IPR000259">
    <property type="entry name" value="Adhesion_dom_fimbrial"/>
</dbReference>
<accession>A0A0H3HA06</accession>
<proteinExistence type="predicted"/>
<name>A0A0H3HA06_KLEM8</name>
<evidence type="ECO:0000259" key="2">
    <source>
        <dbReference type="Pfam" id="PF00419"/>
    </source>
</evidence>
<dbReference type="RefSeq" id="WP_014227400.1">
    <property type="nucleotide sequence ID" value="NC_016612.1"/>
</dbReference>
<dbReference type="Proteomes" id="UP000007843">
    <property type="component" value="Chromosome"/>
</dbReference>
<dbReference type="SUPFAM" id="SSF49401">
    <property type="entry name" value="Bacterial adhesins"/>
    <property type="match status" value="1"/>
</dbReference>
<dbReference type="KEGG" id="kox:KOX_07100"/>
<organism evidence="3 4">
    <name type="scientific">Klebsiella michiganensis (strain ATCC 8724 / DSM 4798 / JCM 20051 / NBRC 3318 / NRRL B-199 / KCTC 1686 / BUCSAV 143 / CCM 1901)</name>
    <dbReference type="NCBI Taxonomy" id="1006551"/>
    <lineage>
        <taxon>Bacteria</taxon>
        <taxon>Pseudomonadati</taxon>
        <taxon>Pseudomonadota</taxon>
        <taxon>Gammaproteobacteria</taxon>
        <taxon>Enterobacterales</taxon>
        <taxon>Enterobacteriaceae</taxon>
        <taxon>Klebsiella/Raoultella group</taxon>
        <taxon>Klebsiella</taxon>
    </lineage>
</organism>
<sequence>MKPATLFFPLLMTFAGVHSASADDIDSGQVELDMTGTIVAESCDIDTASQNQTIHIGDFSAGIFQSVGDTSEWKQFDIKLNNCTSAISQSTVAFSGTSDGSDPSLLALSDTSGGGGMASGVAIELLDSSMNTIAINSTDNGYPITQGNNDLTFRLRYKATAVPVTPGNASSVLYFDVSYQ</sequence>
<dbReference type="Pfam" id="PF00419">
    <property type="entry name" value="Fimbrial"/>
    <property type="match status" value="1"/>
</dbReference>
<evidence type="ECO:0000313" key="3">
    <source>
        <dbReference type="EMBL" id="AEX03150.1"/>
    </source>
</evidence>
<evidence type="ECO:0000256" key="1">
    <source>
        <dbReference type="SAM" id="SignalP"/>
    </source>
</evidence>
<dbReference type="PANTHER" id="PTHR33420:SF5">
    <property type="entry name" value="FIMBRIAL SUBUNIT"/>
    <property type="match status" value="1"/>
</dbReference>